<dbReference type="GO" id="GO:1902758">
    <property type="term" value="P:bis(molybdopterin guanine dinucleotide)molybdenum biosynthetic process"/>
    <property type="evidence" value="ECO:0007669"/>
    <property type="project" value="TreeGrafter"/>
</dbReference>
<comment type="subcellular location">
    <subcellularLocation>
        <location evidence="8">Cytoplasm</location>
    </subcellularLocation>
</comment>
<evidence type="ECO:0000256" key="2">
    <source>
        <dbReference type="ARBA" id="ARBA00022679"/>
    </source>
</evidence>
<sequence length="216" mass="22472">MSANANSLSDHPKVAGLILAGGEGRRMGGNKPFRELAGKPLIAHAISAASAQCNHLMISSNEGGAFFAEFNLPVVPDSPQPGLGPLGGILGGLLSLPDGVDWLVSFPVDCPIVPDDMVVQLLKAATEGGKKAAFASHAGRDHYLSAIWHRAGAGIIGNQLRDEDRRVGGALRAMGAANVAFPVRSGDMAPFVNVNAPEDLSALDEMLSGYIDEKRL</sequence>
<comment type="domain">
    <text evidence="8">The N-terminal domain determines nucleotide recognition and specific binding, while the C-terminal domain determines the specific binding to the target protein.</text>
</comment>
<feature type="binding site" evidence="8">
    <location>
        <position position="109"/>
    </location>
    <ligand>
        <name>Mg(2+)</name>
        <dbReference type="ChEBI" id="CHEBI:18420"/>
    </ligand>
</feature>
<dbReference type="EMBL" id="CP004388">
    <property type="protein sequence ID" value="AJD52795.1"/>
    <property type="molecule type" value="Genomic_DNA"/>
</dbReference>
<dbReference type="CDD" id="cd02503">
    <property type="entry name" value="MobA"/>
    <property type="match status" value="1"/>
</dbReference>
<gene>
    <name evidence="8" type="primary">mobA</name>
    <name evidence="10" type="ORF">TH3_13395</name>
</gene>
<keyword evidence="2 8" id="KW-0808">Transferase</keyword>
<keyword evidence="7 8" id="KW-0501">Molybdenum cofactor biosynthesis</keyword>
<evidence type="ECO:0000256" key="1">
    <source>
        <dbReference type="ARBA" id="ARBA00022490"/>
    </source>
</evidence>
<dbReference type="RefSeq" id="WP_007091534.1">
    <property type="nucleotide sequence ID" value="NZ_CP004388.1"/>
</dbReference>
<evidence type="ECO:0000256" key="5">
    <source>
        <dbReference type="ARBA" id="ARBA00022842"/>
    </source>
</evidence>
<dbReference type="Pfam" id="PF12804">
    <property type="entry name" value="NTP_transf_3"/>
    <property type="match status" value="1"/>
</dbReference>
<evidence type="ECO:0000259" key="9">
    <source>
        <dbReference type="Pfam" id="PF12804"/>
    </source>
</evidence>
<dbReference type="HAMAP" id="MF_00316">
    <property type="entry name" value="MobA"/>
    <property type="match status" value="1"/>
</dbReference>
<dbReference type="Proteomes" id="UP000007127">
    <property type="component" value="Chromosome"/>
</dbReference>
<dbReference type="PANTHER" id="PTHR19136">
    <property type="entry name" value="MOLYBDENUM COFACTOR GUANYLYLTRANSFERASE"/>
    <property type="match status" value="1"/>
</dbReference>
<reference evidence="10 11" key="1">
    <citation type="journal article" date="2012" name="J. Bacteriol.">
        <title>Genome sequence of Thalassospira xiamenensis type strain M-5.</title>
        <authorList>
            <person name="Lai Q."/>
            <person name="Shao Z."/>
        </authorList>
    </citation>
    <scope>NUCLEOTIDE SEQUENCE [LARGE SCALE GENOMIC DNA]</scope>
    <source>
        <strain evidence="10 11">M-5</strain>
    </source>
</reference>
<dbReference type="SUPFAM" id="SSF53448">
    <property type="entry name" value="Nucleotide-diphospho-sugar transferases"/>
    <property type="match status" value="1"/>
</dbReference>
<dbReference type="GO" id="GO:0005525">
    <property type="term" value="F:GTP binding"/>
    <property type="evidence" value="ECO:0007669"/>
    <property type="project" value="UniProtKB-UniRule"/>
</dbReference>
<comment type="function">
    <text evidence="8">Transfers a GMP moiety from GTP to Mo-molybdopterin (Mo-MPT) cofactor (Moco or molybdenum cofactor) to form Mo-molybdopterin guanine dinucleotide (Mo-MGD) cofactor.</text>
</comment>
<evidence type="ECO:0000256" key="4">
    <source>
        <dbReference type="ARBA" id="ARBA00022741"/>
    </source>
</evidence>
<proteinExistence type="inferred from homology"/>
<organism evidence="10 11">
    <name type="scientific">Thalassospira xiamenensis M-5 = DSM 17429</name>
    <dbReference type="NCBI Taxonomy" id="1123366"/>
    <lineage>
        <taxon>Bacteria</taxon>
        <taxon>Pseudomonadati</taxon>
        <taxon>Pseudomonadota</taxon>
        <taxon>Alphaproteobacteria</taxon>
        <taxon>Rhodospirillales</taxon>
        <taxon>Thalassospiraceae</taxon>
        <taxon>Thalassospira</taxon>
    </lineage>
</organism>
<feature type="domain" description="MobA-like NTP transferase" evidence="9">
    <location>
        <begin position="16"/>
        <end position="162"/>
    </location>
</feature>
<dbReference type="GO" id="GO:0005737">
    <property type="term" value="C:cytoplasm"/>
    <property type="evidence" value="ECO:0007669"/>
    <property type="project" value="UniProtKB-SubCell"/>
</dbReference>
<comment type="similarity">
    <text evidence="8">Belongs to the MobA family.</text>
</comment>
<dbReference type="GO" id="GO:0061603">
    <property type="term" value="F:molybdenum cofactor guanylyltransferase activity"/>
    <property type="evidence" value="ECO:0007669"/>
    <property type="project" value="UniProtKB-EC"/>
</dbReference>
<evidence type="ECO:0000313" key="11">
    <source>
        <dbReference type="Proteomes" id="UP000007127"/>
    </source>
</evidence>
<protein>
    <recommendedName>
        <fullName evidence="8">Molybdenum cofactor guanylyltransferase</fullName>
        <shortName evidence="8">MoCo guanylyltransferase</shortName>
        <ecNumber evidence="8">2.7.7.77</ecNumber>
    </recommendedName>
    <alternativeName>
        <fullName evidence="8">GTP:molybdopterin guanylyltransferase</fullName>
    </alternativeName>
    <alternativeName>
        <fullName evidence="8">Mo-MPT guanylyltransferase</fullName>
    </alternativeName>
    <alternativeName>
        <fullName evidence="8">Molybdopterin guanylyltransferase</fullName>
    </alternativeName>
    <alternativeName>
        <fullName evidence="8">Molybdopterin-guanine dinucleotide synthase</fullName>
        <shortName evidence="8">MGD synthase</shortName>
    </alternativeName>
</protein>
<evidence type="ECO:0000256" key="6">
    <source>
        <dbReference type="ARBA" id="ARBA00023134"/>
    </source>
</evidence>
<feature type="binding site" evidence="8">
    <location>
        <position position="77"/>
    </location>
    <ligand>
        <name>GTP</name>
        <dbReference type="ChEBI" id="CHEBI:37565"/>
    </ligand>
</feature>
<evidence type="ECO:0000313" key="10">
    <source>
        <dbReference type="EMBL" id="AJD52795.1"/>
    </source>
</evidence>
<dbReference type="KEGG" id="txi:TH3_13395"/>
<dbReference type="GeneID" id="31928358"/>
<keyword evidence="6 8" id="KW-0342">GTP-binding</keyword>
<comment type="caution">
    <text evidence="8">Lacks conserved residue(s) required for the propagation of feature annotation.</text>
</comment>
<dbReference type="InterPro" id="IPR025877">
    <property type="entry name" value="MobA-like_NTP_Trfase"/>
</dbReference>
<feature type="binding site" evidence="8">
    <location>
        <position position="31"/>
    </location>
    <ligand>
        <name>GTP</name>
        <dbReference type="ChEBI" id="CHEBI:37565"/>
    </ligand>
</feature>
<comment type="cofactor">
    <cofactor evidence="8">
        <name>Mg(2+)</name>
        <dbReference type="ChEBI" id="CHEBI:18420"/>
    </cofactor>
</comment>
<evidence type="ECO:0000256" key="3">
    <source>
        <dbReference type="ARBA" id="ARBA00022723"/>
    </source>
</evidence>
<accession>A0AB72UEU3</accession>
<keyword evidence="3 8" id="KW-0479">Metal-binding</keyword>
<dbReference type="InterPro" id="IPR029044">
    <property type="entry name" value="Nucleotide-diphossugar_trans"/>
</dbReference>
<dbReference type="GO" id="GO:0046872">
    <property type="term" value="F:metal ion binding"/>
    <property type="evidence" value="ECO:0007669"/>
    <property type="project" value="UniProtKB-KW"/>
</dbReference>
<keyword evidence="4 8" id="KW-0547">Nucleotide-binding</keyword>
<comment type="catalytic activity">
    <reaction evidence="8">
        <text>Mo-molybdopterin + GTP + H(+) = Mo-molybdopterin guanine dinucleotide + diphosphate</text>
        <dbReference type="Rhea" id="RHEA:34243"/>
        <dbReference type="ChEBI" id="CHEBI:15378"/>
        <dbReference type="ChEBI" id="CHEBI:33019"/>
        <dbReference type="ChEBI" id="CHEBI:37565"/>
        <dbReference type="ChEBI" id="CHEBI:71302"/>
        <dbReference type="ChEBI" id="CHEBI:71310"/>
        <dbReference type="EC" id="2.7.7.77"/>
    </reaction>
</comment>
<evidence type="ECO:0000256" key="7">
    <source>
        <dbReference type="ARBA" id="ARBA00023150"/>
    </source>
</evidence>
<name>A0AB72UEU3_9PROT</name>
<feature type="binding site" evidence="8">
    <location>
        <position position="109"/>
    </location>
    <ligand>
        <name>GTP</name>
        <dbReference type="ChEBI" id="CHEBI:37565"/>
    </ligand>
</feature>
<dbReference type="Gene3D" id="3.90.550.10">
    <property type="entry name" value="Spore Coat Polysaccharide Biosynthesis Protein SpsA, Chain A"/>
    <property type="match status" value="1"/>
</dbReference>
<evidence type="ECO:0000256" key="8">
    <source>
        <dbReference type="HAMAP-Rule" id="MF_00316"/>
    </source>
</evidence>
<dbReference type="InterPro" id="IPR013482">
    <property type="entry name" value="Molybde_CF_guanTrfase"/>
</dbReference>
<comment type="subunit">
    <text evidence="8">Monomer.</text>
</comment>
<keyword evidence="5 8" id="KW-0460">Magnesium</keyword>
<dbReference type="AlphaFoldDB" id="A0AB72UEU3"/>
<dbReference type="PANTHER" id="PTHR19136:SF81">
    <property type="entry name" value="MOLYBDENUM COFACTOR GUANYLYLTRANSFERASE"/>
    <property type="match status" value="1"/>
</dbReference>
<feature type="binding site" evidence="8">
    <location>
        <begin position="19"/>
        <end position="21"/>
    </location>
    <ligand>
        <name>GTP</name>
        <dbReference type="ChEBI" id="CHEBI:37565"/>
    </ligand>
</feature>
<keyword evidence="1 8" id="KW-0963">Cytoplasm</keyword>
<dbReference type="EC" id="2.7.7.77" evidence="8"/>